<feature type="domain" description="PAS" evidence="2">
    <location>
        <begin position="98"/>
        <end position="170"/>
    </location>
</feature>
<evidence type="ECO:0000259" key="2">
    <source>
        <dbReference type="PROSITE" id="PS50112"/>
    </source>
</evidence>
<dbReference type="EMBL" id="JANAWD010000055">
    <property type="protein sequence ID" value="KAJ3488992.1"/>
    <property type="molecule type" value="Genomic_DNA"/>
</dbReference>
<dbReference type="GO" id="GO:0043565">
    <property type="term" value="F:sequence-specific DNA binding"/>
    <property type="evidence" value="ECO:0007669"/>
    <property type="project" value="InterPro"/>
</dbReference>
<dbReference type="GO" id="GO:0006355">
    <property type="term" value="P:regulation of DNA-templated transcription"/>
    <property type="evidence" value="ECO:0007669"/>
    <property type="project" value="InterPro"/>
</dbReference>
<keyword evidence="4" id="KW-1185">Reference proteome</keyword>
<dbReference type="InterPro" id="IPR000679">
    <property type="entry name" value="Znf_GATA"/>
</dbReference>
<name>A0AAD5VE33_9APHY</name>
<feature type="region of interest" description="Disordered" evidence="1">
    <location>
        <begin position="266"/>
        <end position="320"/>
    </location>
</feature>
<evidence type="ECO:0000313" key="4">
    <source>
        <dbReference type="Proteomes" id="UP001212997"/>
    </source>
</evidence>
<comment type="caution">
    <text evidence="3">The sequence shown here is derived from an EMBL/GenBank/DDBJ whole genome shotgun (WGS) entry which is preliminary data.</text>
</comment>
<dbReference type="InterPro" id="IPR013767">
    <property type="entry name" value="PAS_fold"/>
</dbReference>
<feature type="compositionally biased region" description="Low complexity" evidence="1">
    <location>
        <begin position="23"/>
        <end position="43"/>
    </location>
</feature>
<sequence length="419" mass="44787">MYAVYTIRLILPFFRRSVGSGHSGATHSPPASSSGGSDSSYTSGGVAPVAGAAAATSATNQFADANTSQQALPVTTTIDASSSPSSSSKPKEVFEFTKRKRYADLLTTELTEAIILVLSLNGDVWYCGNAVQDLLGWRDDEVIDRKFSEFINADDRAKFQTMFRESIQQKSELLSYARLQCKQTEPFVITATTSGVGEFTSPPAKEVLFEIKGYPHFLPDTDEFKCFFAVAKPYPSRNTAMLNTYLELKMENDRLHEKLSQLRIRKGSVSSASPSIPPSSSAGPTSTTPTSQYHPHVPQYPQLYPQEPATHGIIPPPLPNGELPANSGFYGGAYEEAMLPGPSNIRFDTSNAYGQGQGSGSAVGEEDNGSGATGTGDPNGPRKKGPTGPKTLCNACGLRWAKRVRTSKGEEAGAGKSAS</sequence>
<dbReference type="Proteomes" id="UP001212997">
    <property type="component" value="Unassembled WGS sequence"/>
</dbReference>
<organism evidence="3 4">
    <name type="scientific">Meripilus lineatus</name>
    <dbReference type="NCBI Taxonomy" id="2056292"/>
    <lineage>
        <taxon>Eukaryota</taxon>
        <taxon>Fungi</taxon>
        <taxon>Dikarya</taxon>
        <taxon>Basidiomycota</taxon>
        <taxon>Agaricomycotina</taxon>
        <taxon>Agaricomycetes</taxon>
        <taxon>Polyporales</taxon>
        <taxon>Meripilaceae</taxon>
        <taxon>Meripilus</taxon>
    </lineage>
</organism>
<dbReference type="SMART" id="SM00091">
    <property type="entry name" value="PAS"/>
    <property type="match status" value="1"/>
</dbReference>
<dbReference type="InterPro" id="IPR000014">
    <property type="entry name" value="PAS"/>
</dbReference>
<evidence type="ECO:0000313" key="3">
    <source>
        <dbReference type="EMBL" id="KAJ3488992.1"/>
    </source>
</evidence>
<dbReference type="CDD" id="cd00130">
    <property type="entry name" value="PAS"/>
    <property type="match status" value="1"/>
</dbReference>
<dbReference type="GO" id="GO:0008270">
    <property type="term" value="F:zinc ion binding"/>
    <property type="evidence" value="ECO:0007669"/>
    <property type="project" value="InterPro"/>
</dbReference>
<feature type="region of interest" description="Disordered" evidence="1">
    <location>
        <begin position="21"/>
        <end position="43"/>
    </location>
</feature>
<dbReference type="Pfam" id="PF00989">
    <property type="entry name" value="PAS"/>
    <property type="match status" value="1"/>
</dbReference>
<feature type="region of interest" description="Disordered" evidence="1">
    <location>
        <begin position="341"/>
        <end position="395"/>
    </location>
</feature>
<dbReference type="Pfam" id="PF00320">
    <property type="entry name" value="GATA"/>
    <property type="match status" value="1"/>
</dbReference>
<feature type="compositionally biased region" description="Low complexity" evidence="1">
    <location>
        <begin position="267"/>
        <end position="291"/>
    </location>
</feature>
<gene>
    <name evidence="3" type="ORF">NLI96_g2442</name>
</gene>
<evidence type="ECO:0000256" key="1">
    <source>
        <dbReference type="SAM" id="MobiDB-lite"/>
    </source>
</evidence>
<accession>A0AAD5VE33</accession>
<dbReference type="SUPFAM" id="SSF55785">
    <property type="entry name" value="PYP-like sensor domain (PAS domain)"/>
    <property type="match status" value="1"/>
</dbReference>
<dbReference type="Gene3D" id="3.30.450.20">
    <property type="entry name" value="PAS domain"/>
    <property type="match status" value="1"/>
</dbReference>
<dbReference type="AlphaFoldDB" id="A0AAD5VE33"/>
<proteinExistence type="predicted"/>
<reference evidence="3" key="1">
    <citation type="submission" date="2022-07" db="EMBL/GenBank/DDBJ databases">
        <title>Genome Sequence of Physisporinus lineatus.</title>
        <authorList>
            <person name="Buettner E."/>
        </authorList>
    </citation>
    <scope>NUCLEOTIDE SEQUENCE</scope>
    <source>
        <strain evidence="3">VT162</strain>
    </source>
</reference>
<dbReference type="NCBIfam" id="TIGR00229">
    <property type="entry name" value="sensory_box"/>
    <property type="match status" value="1"/>
</dbReference>
<protein>
    <recommendedName>
        <fullName evidence="2">PAS domain-containing protein</fullName>
    </recommendedName>
</protein>
<dbReference type="InterPro" id="IPR013088">
    <property type="entry name" value="Znf_NHR/GATA"/>
</dbReference>
<dbReference type="Gene3D" id="3.30.50.10">
    <property type="entry name" value="Erythroid Transcription Factor GATA-1, subunit A"/>
    <property type="match status" value="1"/>
</dbReference>
<dbReference type="InterPro" id="IPR035965">
    <property type="entry name" value="PAS-like_dom_sf"/>
</dbReference>
<dbReference type="PROSITE" id="PS50112">
    <property type="entry name" value="PAS"/>
    <property type="match status" value="1"/>
</dbReference>